<accession>A0ABT2BSQ2</accession>
<feature type="chain" id="PRO_5046781325" evidence="1">
    <location>
        <begin position="23"/>
        <end position="137"/>
    </location>
</feature>
<sequence>MKPAFAAAAVGALLACGPGAHGAVPKTCPAPDGTPMTANYSQKDLLKNWALSTCLAIVATDPALRADANATASAYMEFGHQAPEAYAALRELAENYAARRYSGSVEGRFDTMKCIDLFHSRELNSLATRLAKPSRER</sequence>
<dbReference type="InterPro" id="IPR038314">
    <property type="entry name" value="T6SS_sf"/>
</dbReference>
<comment type="caution">
    <text evidence="2">The sequence shown here is derived from an EMBL/GenBank/DDBJ whole genome shotgun (WGS) entry which is preliminary data.</text>
</comment>
<evidence type="ECO:0000313" key="3">
    <source>
        <dbReference type="Proteomes" id="UP001165263"/>
    </source>
</evidence>
<proteinExistence type="predicted"/>
<dbReference type="InterPro" id="IPR032032">
    <property type="entry name" value="Tai4"/>
</dbReference>
<dbReference type="EMBL" id="JANUHC010000001">
    <property type="protein sequence ID" value="MCS0628151.1"/>
    <property type="molecule type" value="Genomic_DNA"/>
</dbReference>
<keyword evidence="3" id="KW-1185">Reference proteome</keyword>
<feature type="signal peptide" evidence="1">
    <location>
        <begin position="1"/>
        <end position="22"/>
    </location>
</feature>
<dbReference type="Pfam" id="PF16695">
    <property type="entry name" value="Tai4"/>
    <property type="match status" value="1"/>
</dbReference>
<evidence type="ECO:0000256" key="1">
    <source>
        <dbReference type="SAM" id="SignalP"/>
    </source>
</evidence>
<keyword evidence="1" id="KW-0732">Signal</keyword>
<reference evidence="2" key="1">
    <citation type="submission" date="2022-08" db="EMBL/GenBank/DDBJ databases">
        <title>Reclassification of Massilia species as members of the genera Telluria, Duganella, Pseudoduganella, Mokoshia gen. nov. and Zemynaea gen. nov. using orthogonal and non-orthogonal genome-based approaches.</title>
        <authorList>
            <person name="Bowman J.P."/>
        </authorList>
    </citation>
    <scope>NUCLEOTIDE SEQUENCE</scope>
    <source>
        <strain evidence="2">LMG 11547</strain>
    </source>
</reference>
<protein>
    <submittedName>
        <fullName evidence="2">Type VI secretion system amidase immunity protein Tai4</fullName>
    </submittedName>
</protein>
<dbReference type="RefSeq" id="WP_259447402.1">
    <property type="nucleotide sequence ID" value="NZ_CP119520.1"/>
</dbReference>
<gene>
    <name evidence="2" type="ORF">NX786_02180</name>
</gene>
<name>A0ABT2BSQ2_9BURK</name>
<dbReference type="PROSITE" id="PS51257">
    <property type="entry name" value="PROKAR_LIPOPROTEIN"/>
    <property type="match status" value="1"/>
</dbReference>
<dbReference type="Proteomes" id="UP001165263">
    <property type="component" value="Unassembled WGS sequence"/>
</dbReference>
<evidence type="ECO:0000313" key="2">
    <source>
        <dbReference type="EMBL" id="MCS0628151.1"/>
    </source>
</evidence>
<dbReference type="Gene3D" id="1.20.120.1620">
    <property type="match status" value="1"/>
</dbReference>
<organism evidence="2 3">
    <name type="scientific">Telluria mixta</name>
    <dbReference type="NCBI Taxonomy" id="34071"/>
    <lineage>
        <taxon>Bacteria</taxon>
        <taxon>Pseudomonadati</taxon>
        <taxon>Pseudomonadota</taxon>
        <taxon>Betaproteobacteria</taxon>
        <taxon>Burkholderiales</taxon>
        <taxon>Oxalobacteraceae</taxon>
        <taxon>Telluria group</taxon>
        <taxon>Telluria</taxon>
    </lineage>
</organism>